<reference evidence="1" key="1">
    <citation type="submission" date="2016-10" db="EMBL/GenBank/DDBJ databases">
        <title>Draft Genome Sequence of Nocardioides luteus Strain BAFB, an Alkane-Degrading Bacterium Isolated from JP-7 Polluted Soil.</title>
        <authorList>
            <person name="Brown L."/>
            <person name="Ruiz O.N."/>
            <person name="Gunasekera T."/>
        </authorList>
    </citation>
    <scope>NUCLEOTIDE SEQUENCE [LARGE SCALE GENOMIC DNA]</scope>
    <source>
        <strain evidence="1">BAFB</strain>
    </source>
</reference>
<dbReference type="AlphaFoldDB" id="A0A1J4MXW2"/>
<organism evidence="1 2">
    <name type="scientific">Nocardioides luteus</name>
    <dbReference type="NCBI Taxonomy" id="1844"/>
    <lineage>
        <taxon>Bacteria</taxon>
        <taxon>Bacillati</taxon>
        <taxon>Actinomycetota</taxon>
        <taxon>Actinomycetes</taxon>
        <taxon>Propionibacteriales</taxon>
        <taxon>Nocardioidaceae</taxon>
        <taxon>Nocardioides</taxon>
    </lineage>
</organism>
<dbReference type="Proteomes" id="UP000033772">
    <property type="component" value="Unassembled WGS sequence"/>
</dbReference>
<dbReference type="STRING" id="1844.UG56_024600"/>
<accession>A0A1J4MXW2</accession>
<keyword evidence="2" id="KW-1185">Reference proteome</keyword>
<evidence type="ECO:0000313" key="1">
    <source>
        <dbReference type="EMBL" id="OIJ24114.1"/>
    </source>
</evidence>
<proteinExistence type="predicted"/>
<dbReference type="InterPro" id="IPR016181">
    <property type="entry name" value="Acyl_CoA_acyltransferase"/>
</dbReference>
<gene>
    <name evidence="1" type="ORF">UG56_024600</name>
</gene>
<protein>
    <recommendedName>
        <fullName evidence="3">N-acetyltransferase domain-containing protein</fullName>
    </recommendedName>
</protein>
<dbReference type="EMBL" id="JZDQ02000046">
    <property type="protein sequence ID" value="OIJ24114.1"/>
    <property type="molecule type" value="Genomic_DNA"/>
</dbReference>
<dbReference type="Gene3D" id="3.40.630.30">
    <property type="match status" value="1"/>
</dbReference>
<evidence type="ECO:0008006" key="3">
    <source>
        <dbReference type="Google" id="ProtNLM"/>
    </source>
</evidence>
<dbReference type="SUPFAM" id="SSF55729">
    <property type="entry name" value="Acyl-CoA N-acyltransferases (Nat)"/>
    <property type="match status" value="1"/>
</dbReference>
<name>A0A1J4MXW2_9ACTN</name>
<sequence length="288" mass="31940">MGGERMKAAMSPITADDLPAVSSFLHEQLNPRVQELEWTQALRVPWDVPQPNHGFFLAEGDRVVGAYLAYYSERTVGAETLQICNLGAWCVLDSHRAQGLRLLTTLLKQPGYEFTDFSPSGNVVALNRKLKFTDLDTTTSLVPAVAVPRRGVRVSSRPDVLDSVLQGEERDLYADHRAAAAARHVVLSTGSEHCYVVARKDTRKGVRAFASVLYASNPELLRRHAPRLAWHLLREHGAAATLVEHRVAGGAPAGSYRLSRSRPKMLRSDALDPARVDYLYSELTCLEW</sequence>
<comment type="caution">
    <text evidence="1">The sequence shown here is derived from an EMBL/GenBank/DDBJ whole genome shotgun (WGS) entry which is preliminary data.</text>
</comment>
<evidence type="ECO:0000313" key="2">
    <source>
        <dbReference type="Proteomes" id="UP000033772"/>
    </source>
</evidence>